<accession>A0A7C9JAJ7</accession>
<dbReference type="Proteomes" id="UP000479526">
    <property type="component" value="Unassembled WGS sequence"/>
</dbReference>
<evidence type="ECO:0000259" key="1">
    <source>
        <dbReference type="PROSITE" id="PS50914"/>
    </source>
</evidence>
<dbReference type="Pfam" id="PF04972">
    <property type="entry name" value="BON"/>
    <property type="match status" value="1"/>
</dbReference>
<dbReference type="PROSITE" id="PS50914">
    <property type="entry name" value="BON"/>
    <property type="match status" value="1"/>
</dbReference>
<evidence type="ECO:0000313" key="2">
    <source>
        <dbReference type="EMBL" id="NAS24828.1"/>
    </source>
</evidence>
<keyword evidence="3" id="KW-1185">Reference proteome</keyword>
<dbReference type="InterPro" id="IPR007055">
    <property type="entry name" value="BON_dom"/>
</dbReference>
<reference evidence="2 3" key="1">
    <citation type="submission" date="2020-01" db="EMBL/GenBank/DDBJ databases">
        <title>Herbidospora sp. NEAU-GS84 nov., a novel actinomycete isolated from soil.</title>
        <authorList>
            <person name="Han L."/>
        </authorList>
    </citation>
    <scope>NUCLEOTIDE SEQUENCE [LARGE SCALE GENOMIC DNA]</scope>
    <source>
        <strain evidence="2 3">NEAU-GS84</strain>
    </source>
</reference>
<evidence type="ECO:0000313" key="3">
    <source>
        <dbReference type="Proteomes" id="UP000479526"/>
    </source>
</evidence>
<dbReference type="RefSeq" id="WP_161481963.1">
    <property type="nucleotide sequence ID" value="NZ_WXEW01000007.1"/>
</dbReference>
<dbReference type="EMBL" id="WXEW01000007">
    <property type="protein sequence ID" value="NAS24828.1"/>
    <property type="molecule type" value="Genomic_DNA"/>
</dbReference>
<organism evidence="2 3">
    <name type="scientific">Herbidospora solisilvae</name>
    <dbReference type="NCBI Taxonomy" id="2696284"/>
    <lineage>
        <taxon>Bacteria</taxon>
        <taxon>Bacillati</taxon>
        <taxon>Actinomycetota</taxon>
        <taxon>Actinomycetes</taxon>
        <taxon>Streptosporangiales</taxon>
        <taxon>Streptosporangiaceae</taxon>
        <taxon>Herbidospora</taxon>
    </lineage>
</organism>
<proteinExistence type="predicted"/>
<dbReference type="AlphaFoldDB" id="A0A7C9JAJ7"/>
<name>A0A7C9JAJ7_9ACTN</name>
<protein>
    <submittedName>
        <fullName evidence="2">BON domain-containing protein</fullName>
    </submittedName>
</protein>
<gene>
    <name evidence="2" type="ORF">GT755_24470</name>
</gene>
<feature type="domain" description="BON" evidence="1">
    <location>
        <begin position="3"/>
        <end position="71"/>
    </location>
</feature>
<comment type="caution">
    <text evidence="2">The sequence shown here is derived from an EMBL/GenBank/DDBJ whole genome shotgun (WGS) entry which is preliminary data.</text>
</comment>
<sequence length="81" mass="8965">MDTPHYVAARVQQALAEDGRTNELGIRVDVRGDQLFLRGQVTGDDQRHLLTEVAQEAAPGLTVHNEVTCVEVRDPGEEEQL</sequence>